<proteinExistence type="predicted"/>
<sequence length="352" mass="40923">MFLFQKYIKYRRMKKWGCFKFFFGTLFESIVTETQKRMIMKTVKLLLSVVLASTLFTSCYTEVIVDDFVDEPIINANQVLNSYELWYVDINQTIGFGEIPFLQKAFTISFINGTLYANNNLVGIGSSGDGFGIDVASYSAYNAILDVTHDIDGFVTFDVFVVDNNTIELYNPNTDTSYFLEGYQRRNFDYDFVFYDNIHYFLQEYEAWEKTFTSEMGAINEFDNENYLQFLAGGNDSTFRSSQDNFGTNPNNLIWDYTGVYGVGDVLNTINLKTLTLDYDFFDNEFFELSVIDDRTIELYHPSSKTIYEFKGRGYIQYLKAGSTKDETAAKKEKKRKFKKERVDNPRESSRL</sequence>
<dbReference type="EMBL" id="PVEO01000001">
    <property type="protein sequence ID" value="PQV51787.1"/>
    <property type="molecule type" value="Genomic_DNA"/>
</dbReference>
<comment type="caution">
    <text evidence="2">The sequence shown here is derived from an EMBL/GenBank/DDBJ whole genome shotgun (WGS) entry which is preliminary data.</text>
</comment>
<organism evidence="2 3">
    <name type="scientific">Jejuia pallidilutea</name>
    <dbReference type="NCBI Taxonomy" id="504487"/>
    <lineage>
        <taxon>Bacteria</taxon>
        <taxon>Pseudomonadati</taxon>
        <taxon>Bacteroidota</taxon>
        <taxon>Flavobacteriia</taxon>
        <taxon>Flavobacteriales</taxon>
        <taxon>Flavobacteriaceae</taxon>
        <taxon>Jejuia</taxon>
    </lineage>
</organism>
<name>A0A362X4W7_9FLAO</name>
<evidence type="ECO:0000313" key="3">
    <source>
        <dbReference type="Proteomes" id="UP000251545"/>
    </source>
</evidence>
<feature type="region of interest" description="Disordered" evidence="1">
    <location>
        <begin position="323"/>
        <end position="352"/>
    </location>
</feature>
<evidence type="ECO:0000256" key="1">
    <source>
        <dbReference type="SAM" id="MobiDB-lite"/>
    </source>
</evidence>
<dbReference type="Proteomes" id="UP000251545">
    <property type="component" value="Unassembled WGS sequence"/>
</dbReference>
<evidence type="ECO:0008006" key="4">
    <source>
        <dbReference type="Google" id="ProtNLM"/>
    </source>
</evidence>
<dbReference type="AlphaFoldDB" id="A0A362X4W7"/>
<feature type="compositionally biased region" description="Basic and acidic residues" evidence="1">
    <location>
        <begin position="341"/>
        <end position="352"/>
    </location>
</feature>
<gene>
    <name evidence="2" type="ORF">CLV33_101719</name>
</gene>
<protein>
    <recommendedName>
        <fullName evidence="4">Nicotinic acid mononucleotide adenyltransferase</fullName>
    </recommendedName>
</protein>
<reference evidence="2 3" key="1">
    <citation type="submission" date="2018-02" db="EMBL/GenBank/DDBJ databases">
        <title>Genomic Encyclopedia of Archaeal and Bacterial Type Strains, Phase II (KMG-II): from individual species to whole genera.</title>
        <authorList>
            <person name="Goeker M."/>
        </authorList>
    </citation>
    <scope>NUCLEOTIDE SEQUENCE [LARGE SCALE GENOMIC DNA]</scope>
    <source>
        <strain evidence="2 3">DSM 21165</strain>
    </source>
</reference>
<accession>A0A362X4W7</accession>
<evidence type="ECO:0000313" key="2">
    <source>
        <dbReference type="EMBL" id="PQV51787.1"/>
    </source>
</evidence>